<keyword evidence="3" id="KW-1185">Reference proteome</keyword>
<dbReference type="Proteomes" id="UP001138686">
    <property type="component" value="Unassembled WGS sequence"/>
</dbReference>
<feature type="transmembrane region" description="Helical" evidence="1">
    <location>
        <begin position="75"/>
        <end position="95"/>
    </location>
</feature>
<evidence type="ECO:0000256" key="1">
    <source>
        <dbReference type="SAM" id="Phobius"/>
    </source>
</evidence>
<accession>A0A9X1JZP9</accession>
<feature type="transmembrane region" description="Helical" evidence="1">
    <location>
        <begin position="41"/>
        <end position="63"/>
    </location>
</feature>
<organism evidence="2 3">
    <name type="scientific">Halomarinibacterium sedimenti</name>
    <dbReference type="NCBI Taxonomy" id="2857106"/>
    <lineage>
        <taxon>Bacteria</taxon>
        <taxon>Pseudomonadati</taxon>
        <taxon>Bacteroidota</taxon>
        <taxon>Flavobacteriia</taxon>
        <taxon>Flavobacteriales</taxon>
        <taxon>Flavobacteriaceae</taxon>
        <taxon>Halomarinibacterium</taxon>
    </lineage>
</organism>
<keyword evidence="1" id="KW-0472">Membrane</keyword>
<comment type="caution">
    <text evidence="2">The sequence shown here is derived from an EMBL/GenBank/DDBJ whole genome shotgun (WGS) entry which is preliminary data.</text>
</comment>
<protein>
    <submittedName>
        <fullName evidence="2">Uncharacterized protein</fullName>
    </submittedName>
</protein>
<name>A0A9X1JZP9_9FLAO</name>
<proteinExistence type="predicted"/>
<evidence type="ECO:0000313" key="2">
    <source>
        <dbReference type="EMBL" id="MBW2937546.1"/>
    </source>
</evidence>
<feature type="transmembrane region" description="Helical" evidence="1">
    <location>
        <begin position="115"/>
        <end position="135"/>
    </location>
</feature>
<dbReference type="EMBL" id="JAHWDP010000002">
    <property type="protein sequence ID" value="MBW2937546.1"/>
    <property type="molecule type" value="Genomic_DNA"/>
</dbReference>
<dbReference type="RefSeq" id="WP_219051969.1">
    <property type="nucleotide sequence ID" value="NZ_JAHWDP010000002.1"/>
</dbReference>
<sequence>MEEFFASLYEWFGLNPLYSTDMGDQLRGWDITCTDYIGTPWYVIIGWSMIGITIISYALQYHIINSPQFNKKHHWWIMALVIVLLNFLVAFLIPFNSIQSGDFCNLLYLSVSDSIGFGASNAVWSFILFILLTSFKYPRYLGINCRHTTFWKP</sequence>
<dbReference type="AlphaFoldDB" id="A0A9X1JZP9"/>
<keyword evidence="1" id="KW-0812">Transmembrane</keyword>
<evidence type="ECO:0000313" key="3">
    <source>
        <dbReference type="Proteomes" id="UP001138686"/>
    </source>
</evidence>
<gene>
    <name evidence="2" type="ORF">KXJ69_05480</name>
</gene>
<keyword evidence="1" id="KW-1133">Transmembrane helix</keyword>
<reference evidence="2" key="1">
    <citation type="submission" date="2021-07" db="EMBL/GenBank/DDBJ databases">
        <title>Aureisphaera sp. CAU 1614 isolated from sea sediment.</title>
        <authorList>
            <person name="Kim W."/>
        </authorList>
    </citation>
    <scope>NUCLEOTIDE SEQUENCE</scope>
    <source>
        <strain evidence="2">CAU 1614</strain>
    </source>
</reference>